<evidence type="ECO:0000313" key="1">
    <source>
        <dbReference type="EMBL" id="HIT47432.1"/>
    </source>
</evidence>
<dbReference type="Proteomes" id="UP000886881">
    <property type="component" value="Unassembled WGS sequence"/>
</dbReference>
<dbReference type="AlphaFoldDB" id="A0A9D1GQL1"/>
<reference evidence="1" key="2">
    <citation type="journal article" date="2021" name="PeerJ">
        <title>Extensive microbial diversity within the chicken gut microbiome revealed by metagenomics and culture.</title>
        <authorList>
            <person name="Gilroy R."/>
            <person name="Ravi A."/>
            <person name="Getino M."/>
            <person name="Pursley I."/>
            <person name="Horton D.L."/>
            <person name="Alikhan N.F."/>
            <person name="Baker D."/>
            <person name="Gharbi K."/>
            <person name="Hall N."/>
            <person name="Watson M."/>
            <person name="Adriaenssens E.M."/>
            <person name="Foster-Nyarko E."/>
            <person name="Jarju S."/>
            <person name="Secka A."/>
            <person name="Antonio M."/>
            <person name="Oren A."/>
            <person name="Chaudhuri R.R."/>
            <person name="La Ragione R."/>
            <person name="Hildebrand F."/>
            <person name="Pallen M.J."/>
        </authorList>
    </citation>
    <scope>NUCLEOTIDE SEQUENCE</scope>
    <source>
        <strain evidence="1">ChiHecec2B26-709</strain>
    </source>
</reference>
<proteinExistence type="predicted"/>
<accession>A0A9D1GQL1</accession>
<organism evidence="1 2">
    <name type="scientific">Candidatus Cryptobacteroides merdipullorum</name>
    <dbReference type="NCBI Taxonomy" id="2840771"/>
    <lineage>
        <taxon>Bacteria</taxon>
        <taxon>Pseudomonadati</taxon>
        <taxon>Bacteroidota</taxon>
        <taxon>Bacteroidia</taxon>
        <taxon>Bacteroidales</taxon>
        <taxon>Candidatus Cryptobacteroides</taxon>
    </lineage>
</organism>
<name>A0A9D1GQL1_9BACT</name>
<reference evidence="1" key="1">
    <citation type="submission" date="2020-10" db="EMBL/GenBank/DDBJ databases">
        <authorList>
            <person name="Gilroy R."/>
        </authorList>
    </citation>
    <scope>NUCLEOTIDE SEQUENCE</scope>
    <source>
        <strain evidence="1">ChiHecec2B26-709</strain>
    </source>
</reference>
<evidence type="ECO:0000313" key="2">
    <source>
        <dbReference type="Proteomes" id="UP000886881"/>
    </source>
</evidence>
<protein>
    <submittedName>
        <fullName evidence="1">Uncharacterized protein</fullName>
    </submittedName>
</protein>
<sequence length="70" mass="7129">MALLYIAAMIPASSPVCRARFSMRSIQTIASSGSAISASSEYAAILSAADIAGRALPRLSLCAWLSAAPA</sequence>
<comment type="caution">
    <text evidence="1">The sequence shown here is derived from an EMBL/GenBank/DDBJ whole genome shotgun (WGS) entry which is preliminary data.</text>
</comment>
<gene>
    <name evidence="1" type="ORF">IAC35_06210</name>
</gene>
<dbReference type="EMBL" id="DVLC01000116">
    <property type="protein sequence ID" value="HIT47432.1"/>
    <property type="molecule type" value="Genomic_DNA"/>
</dbReference>